<reference evidence="3 4" key="1">
    <citation type="journal article" date="2017" name="Gigascience">
        <title>Draft genome of the honey bee ectoparasitic mite, Tropilaelaps mercedesae, is shaped by the parasitic life history.</title>
        <authorList>
            <person name="Dong X."/>
            <person name="Armstrong S.D."/>
            <person name="Xia D."/>
            <person name="Makepeace B.L."/>
            <person name="Darby A.C."/>
            <person name="Kadowaki T."/>
        </authorList>
    </citation>
    <scope>NUCLEOTIDE SEQUENCE [LARGE SCALE GENOMIC DNA]</scope>
    <source>
        <strain evidence="3">Wuxi-XJTLU</strain>
    </source>
</reference>
<gene>
    <name evidence="3" type="ORF">BIW11_03790</name>
</gene>
<protein>
    <recommendedName>
        <fullName evidence="2">Chitin-binding type-2 domain-containing protein</fullName>
    </recommendedName>
</protein>
<dbReference type="STRING" id="418985.A0A1V9XFP4"/>
<sequence>MSKVGQRMTPWSSSDYALDNLPALVTSVAGHETLQLPAGAELIIGAVKTSFRCPMQYGYYADVDNDCKVFHVCNPIPQTHRVKMQKYSFICGNLTVFDQFSQTCTLLENAIPCGSATDFFYLNERIGQEDALFHNAAEMDKAGKLVPLYTRYAEASTRNGRPAGKPLGFQGKAYYTNRDRSSASSIREDLNVTNINSNAKRNRLYVPHQGGLLNIQKNLSSRGRYASNSTRRTRTPPFGALPGYGDRLNLDVINFREDNFKVRPLYVNGGLEYRQENRGTTKEEKNFVTFVERLPAESDQNVGKVDILKESKSHAIKAVEAGSPTPIDHVEPSRMVTKKDMLVTNLVKSESSTPETTKESAKNTSQTTDNPSTEHNPASFQEQDEATSLNRTQPPLEKATKLTPKITVTKIEKITPTKNRKTSSKHKAVKIEKTAAKPTVKPTDVTSATKPPVTPESSVSTAAPAEVSLNVGVKVQNESVSSSSKALDLTTPKASQPIEKSTPQTSSTASFISESTMSDAIPMTTGVPLTSSSISPIPTSTLPVPSLSEWSSTEPRCAASARPANTARGSVVVLKEAHSNETRAYSSPYLCEIPSCPFCVLQRRAPVRSTVLRVIIVFEPHGRMMLPRPSSIPKFYDIGKTYGVIA</sequence>
<dbReference type="SMART" id="SM00494">
    <property type="entry name" value="ChtBD2"/>
    <property type="match status" value="1"/>
</dbReference>
<feature type="domain" description="Chitin-binding type-2" evidence="2">
    <location>
        <begin position="50"/>
        <end position="115"/>
    </location>
</feature>
<proteinExistence type="predicted"/>
<keyword evidence="4" id="KW-1185">Reference proteome</keyword>
<evidence type="ECO:0000313" key="4">
    <source>
        <dbReference type="Proteomes" id="UP000192247"/>
    </source>
</evidence>
<dbReference type="OrthoDB" id="10059269at2759"/>
<dbReference type="PANTHER" id="PTHR22933">
    <property type="entry name" value="FI18007P1-RELATED"/>
    <property type="match status" value="1"/>
</dbReference>
<name>A0A1V9XFP4_9ACAR</name>
<feature type="region of interest" description="Disordered" evidence="1">
    <location>
        <begin position="346"/>
        <end position="399"/>
    </location>
</feature>
<dbReference type="InterPro" id="IPR036508">
    <property type="entry name" value="Chitin-bd_dom_sf"/>
</dbReference>
<dbReference type="SUPFAM" id="SSF57625">
    <property type="entry name" value="Invertebrate chitin-binding proteins"/>
    <property type="match status" value="1"/>
</dbReference>
<feature type="region of interest" description="Disordered" evidence="1">
    <location>
        <begin position="437"/>
        <end position="462"/>
    </location>
</feature>
<evidence type="ECO:0000313" key="3">
    <source>
        <dbReference type="EMBL" id="OQR72319.1"/>
    </source>
</evidence>
<feature type="compositionally biased region" description="Polar residues" evidence="1">
    <location>
        <begin position="492"/>
        <end position="509"/>
    </location>
</feature>
<feature type="compositionally biased region" description="Polar residues" evidence="1">
    <location>
        <begin position="363"/>
        <end position="393"/>
    </location>
</feature>
<dbReference type="PANTHER" id="PTHR22933:SF43">
    <property type="entry name" value="LP10131P"/>
    <property type="match status" value="1"/>
</dbReference>
<dbReference type="GO" id="GO:0008061">
    <property type="term" value="F:chitin binding"/>
    <property type="evidence" value="ECO:0007669"/>
    <property type="project" value="InterPro"/>
</dbReference>
<dbReference type="PROSITE" id="PS50940">
    <property type="entry name" value="CHIT_BIND_II"/>
    <property type="match status" value="1"/>
</dbReference>
<dbReference type="AlphaFoldDB" id="A0A1V9XFP4"/>
<feature type="region of interest" description="Disordered" evidence="1">
    <location>
        <begin position="477"/>
        <end position="509"/>
    </location>
</feature>
<dbReference type="Gene3D" id="2.170.140.10">
    <property type="entry name" value="Chitin binding domain"/>
    <property type="match status" value="1"/>
</dbReference>
<evidence type="ECO:0000259" key="2">
    <source>
        <dbReference type="PROSITE" id="PS50940"/>
    </source>
</evidence>
<dbReference type="InterPro" id="IPR002557">
    <property type="entry name" value="Chitin-bd_dom"/>
</dbReference>
<feature type="compositionally biased region" description="Polar residues" evidence="1">
    <location>
        <begin position="444"/>
        <end position="461"/>
    </location>
</feature>
<dbReference type="GO" id="GO:0005576">
    <property type="term" value="C:extracellular region"/>
    <property type="evidence" value="ECO:0007669"/>
    <property type="project" value="InterPro"/>
</dbReference>
<evidence type="ECO:0000256" key="1">
    <source>
        <dbReference type="SAM" id="MobiDB-lite"/>
    </source>
</evidence>
<dbReference type="Proteomes" id="UP000192247">
    <property type="component" value="Unassembled WGS sequence"/>
</dbReference>
<dbReference type="EMBL" id="MNPL01012023">
    <property type="protein sequence ID" value="OQR72319.1"/>
    <property type="molecule type" value="Genomic_DNA"/>
</dbReference>
<dbReference type="InParanoid" id="A0A1V9XFP4"/>
<organism evidence="3 4">
    <name type="scientific">Tropilaelaps mercedesae</name>
    <dbReference type="NCBI Taxonomy" id="418985"/>
    <lineage>
        <taxon>Eukaryota</taxon>
        <taxon>Metazoa</taxon>
        <taxon>Ecdysozoa</taxon>
        <taxon>Arthropoda</taxon>
        <taxon>Chelicerata</taxon>
        <taxon>Arachnida</taxon>
        <taxon>Acari</taxon>
        <taxon>Parasitiformes</taxon>
        <taxon>Mesostigmata</taxon>
        <taxon>Gamasina</taxon>
        <taxon>Dermanyssoidea</taxon>
        <taxon>Laelapidae</taxon>
        <taxon>Tropilaelaps</taxon>
    </lineage>
</organism>
<dbReference type="InterPro" id="IPR052976">
    <property type="entry name" value="Scoloptoxin-like"/>
</dbReference>
<accession>A0A1V9XFP4</accession>
<comment type="caution">
    <text evidence="3">The sequence shown here is derived from an EMBL/GenBank/DDBJ whole genome shotgun (WGS) entry which is preliminary data.</text>
</comment>